<feature type="domain" description="RING-type" evidence="10">
    <location>
        <begin position="44"/>
        <end position="348"/>
    </location>
</feature>
<dbReference type="OrthoDB" id="10009520at2759"/>
<dbReference type="PANTHER" id="PTHR11685">
    <property type="entry name" value="RBR FAMILY RING FINGER AND IBR DOMAIN-CONTAINING"/>
    <property type="match status" value="1"/>
</dbReference>
<keyword evidence="1" id="KW-0808">Transferase</keyword>
<dbReference type="CDD" id="cd22584">
    <property type="entry name" value="Rcat_RBR_unk"/>
    <property type="match status" value="1"/>
</dbReference>
<evidence type="ECO:0000256" key="6">
    <source>
        <dbReference type="ARBA" id="ARBA00022833"/>
    </source>
</evidence>
<dbReference type="Gene3D" id="1.20.120.1750">
    <property type="match status" value="1"/>
</dbReference>
<dbReference type="Proteomes" id="UP000310066">
    <property type="component" value="Unassembled WGS sequence"/>
</dbReference>
<evidence type="ECO:0000256" key="9">
    <source>
        <dbReference type="SAM" id="MobiDB-lite"/>
    </source>
</evidence>
<reference evidence="11 12" key="1">
    <citation type="submission" date="2017-03" db="EMBL/GenBank/DDBJ databases">
        <title>Genomes of endolithic fungi from Antarctica.</title>
        <authorList>
            <person name="Coleine C."/>
            <person name="Masonjones S."/>
            <person name="Stajich J.E."/>
        </authorList>
    </citation>
    <scope>NUCLEOTIDE SEQUENCE [LARGE SCALE GENOMIC DNA]</scope>
    <source>
        <strain evidence="11 12">CCFEE 5311</strain>
    </source>
</reference>
<evidence type="ECO:0000256" key="3">
    <source>
        <dbReference type="ARBA" id="ARBA00022737"/>
    </source>
</evidence>
<feature type="region of interest" description="Disordered" evidence="9">
    <location>
        <begin position="1"/>
        <end position="40"/>
    </location>
</feature>
<comment type="caution">
    <text evidence="11">The sequence shown here is derived from an EMBL/GenBank/DDBJ whole genome shotgun (WGS) entry which is preliminary data.</text>
</comment>
<dbReference type="InterPro" id="IPR044066">
    <property type="entry name" value="TRIAD_supradom"/>
</dbReference>
<accession>A0A4U0U7B8</accession>
<evidence type="ECO:0000256" key="4">
    <source>
        <dbReference type="ARBA" id="ARBA00022771"/>
    </source>
</evidence>
<protein>
    <recommendedName>
        <fullName evidence="10">RING-type domain-containing protein</fullName>
    </recommendedName>
</protein>
<organism evidence="11 12">
    <name type="scientific">Friedmanniomyces endolithicus</name>
    <dbReference type="NCBI Taxonomy" id="329885"/>
    <lineage>
        <taxon>Eukaryota</taxon>
        <taxon>Fungi</taxon>
        <taxon>Dikarya</taxon>
        <taxon>Ascomycota</taxon>
        <taxon>Pezizomycotina</taxon>
        <taxon>Dothideomycetes</taxon>
        <taxon>Dothideomycetidae</taxon>
        <taxon>Mycosphaerellales</taxon>
        <taxon>Teratosphaeriaceae</taxon>
        <taxon>Friedmanniomyces</taxon>
    </lineage>
</organism>
<dbReference type="GO" id="GO:0016567">
    <property type="term" value="P:protein ubiquitination"/>
    <property type="evidence" value="ECO:0007669"/>
    <property type="project" value="InterPro"/>
</dbReference>
<keyword evidence="7" id="KW-0103">Bromodomain</keyword>
<dbReference type="PROSITE" id="PS51873">
    <property type="entry name" value="TRIAD"/>
    <property type="match status" value="1"/>
</dbReference>
<keyword evidence="8" id="KW-0175">Coiled coil</keyword>
<feature type="compositionally biased region" description="Low complexity" evidence="9">
    <location>
        <begin position="8"/>
        <end position="23"/>
    </location>
</feature>
<dbReference type="SUPFAM" id="SSF57850">
    <property type="entry name" value="RING/U-box"/>
    <property type="match status" value="1"/>
</dbReference>
<evidence type="ECO:0000313" key="12">
    <source>
        <dbReference type="Proteomes" id="UP000310066"/>
    </source>
</evidence>
<evidence type="ECO:0000259" key="10">
    <source>
        <dbReference type="PROSITE" id="PS51873"/>
    </source>
</evidence>
<sequence length="611" mass="66882">MDTAMSRPLTLPVPVAPTVTTTPSGPQTATAKARATPGMPPTAPQRFCIICGESPEHLIKPCRTCASDYCGECLDEMFTAAIDDGSRMPPRCCTLLQIHTADLSPATADEYRAKFEEWITLNKIYCPSPACSTFIPERLLPPRESMAPILSLRSLLIEVFTAVSNSRAARSYRKESANTESGPYRPRLDTIQRHVRAALYSSVDSLTDDMSEIAGDAENYNGPHHPVTTAAEQMLSEYYRELRKVQDKLDLLDAKKTPEDHFPCPKCQIAICVKCKQTEHSGRPCDTTAQDQDMALLERLRCKRCPLCKHAVKKMYGCAHMQCVCGAHWCYYCQRSINECDGACDELAAMEEAEEEYNEDEDEGEDAVMLDVNEVEGSGVPVRESLGQLALPKPSPNNTVPTHPPTHTTSPDAPAATAQPPPSTHPLNPANLDLDAGGARRWAQAPEDFGEEPEEHSYQLWSCPHDFKAFVARDDGYEHGDLGRVECNLCFRRVRVPVFPRDLPLPPPPPSLVKKRGVLERQMTIPVMFAAAVARRKVGLVVGGGAAGRAGGAKEEVKERVSMAMECKWCRLVVCESCREKLKASGSRGEAGGGGRLAGHAPARGAELVIL</sequence>
<dbReference type="GO" id="GO:0006325">
    <property type="term" value="P:chromatin organization"/>
    <property type="evidence" value="ECO:0007669"/>
    <property type="project" value="UniProtKB-ARBA"/>
</dbReference>
<evidence type="ECO:0000256" key="8">
    <source>
        <dbReference type="SAM" id="Coils"/>
    </source>
</evidence>
<evidence type="ECO:0000256" key="1">
    <source>
        <dbReference type="ARBA" id="ARBA00022679"/>
    </source>
</evidence>
<keyword evidence="6" id="KW-0862">Zinc</keyword>
<keyword evidence="5" id="KW-0833">Ubl conjugation pathway</keyword>
<keyword evidence="2" id="KW-0479">Metal-binding</keyword>
<proteinExistence type="predicted"/>
<dbReference type="STRING" id="329885.A0A4U0U7B8"/>
<evidence type="ECO:0000256" key="2">
    <source>
        <dbReference type="ARBA" id="ARBA00022723"/>
    </source>
</evidence>
<name>A0A4U0U7B8_9PEZI</name>
<dbReference type="GO" id="GO:0004842">
    <property type="term" value="F:ubiquitin-protein transferase activity"/>
    <property type="evidence" value="ECO:0007669"/>
    <property type="project" value="InterPro"/>
</dbReference>
<evidence type="ECO:0000313" key="11">
    <source>
        <dbReference type="EMBL" id="TKA30907.1"/>
    </source>
</evidence>
<feature type="compositionally biased region" description="Low complexity" evidence="9">
    <location>
        <begin position="396"/>
        <end position="418"/>
    </location>
</feature>
<feature type="region of interest" description="Disordered" evidence="9">
    <location>
        <begin position="388"/>
        <end position="434"/>
    </location>
</feature>
<dbReference type="Gene3D" id="1.20.920.10">
    <property type="entry name" value="Bromodomain-like"/>
    <property type="match status" value="1"/>
</dbReference>
<keyword evidence="3" id="KW-0677">Repeat</keyword>
<gene>
    <name evidence="11" type="ORF">B0A54_14515</name>
</gene>
<dbReference type="GO" id="GO:0008270">
    <property type="term" value="F:zinc ion binding"/>
    <property type="evidence" value="ECO:0007669"/>
    <property type="project" value="UniProtKB-KW"/>
</dbReference>
<evidence type="ECO:0000256" key="7">
    <source>
        <dbReference type="ARBA" id="ARBA00023117"/>
    </source>
</evidence>
<feature type="coiled-coil region" evidence="8">
    <location>
        <begin position="340"/>
        <end position="370"/>
    </location>
</feature>
<evidence type="ECO:0000256" key="5">
    <source>
        <dbReference type="ARBA" id="ARBA00022786"/>
    </source>
</evidence>
<keyword evidence="4" id="KW-0863">Zinc-finger</keyword>
<dbReference type="InterPro" id="IPR031127">
    <property type="entry name" value="E3_UB_ligase_RBR"/>
</dbReference>
<dbReference type="AlphaFoldDB" id="A0A4U0U7B8"/>
<dbReference type="EMBL" id="NAJP01000099">
    <property type="protein sequence ID" value="TKA30907.1"/>
    <property type="molecule type" value="Genomic_DNA"/>
</dbReference>
<dbReference type="SUPFAM" id="SSF47370">
    <property type="entry name" value="Bromodomain"/>
    <property type="match status" value="1"/>
</dbReference>
<dbReference type="InterPro" id="IPR036427">
    <property type="entry name" value="Bromodomain-like_sf"/>
</dbReference>